<reference evidence="4" key="1">
    <citation type="journal article" date="2019" name="Int. J. Syst. Evol. Microbiol.">
        <title>The Global Catalogue of Microorganisms (GCM) 10K type strain sequencing project: providing services to taxonomists for standard genome sequencing and annotation.</title>
        <authorList>
            <consortium name="The Broad Institute Genomics Platform"/>
            <consortium name="The Broad Institute Genome Sequencing Center for Infectious Disease"/>
            <person name="Wu L."/>
            <person name="Ma J."/>
        </authorList>
    </citation>
    <scope>NUCLEOTIDE SEQUENCE [LARGE SCALE GENOMIC DNA]</scope>
    <source>
        <strain evidence="4">JCM 17304</strain>
    </source>
</reference>
<evidence type="ECO:0000259" key="2">
    <source>
        <dbReference type="Pfam" id="PF00534"/>
    </source>
</evidence>
<dbReference type="InterPro" id="IPR001296">
    <property type="entry name" value="Glyco_trans_1"/>
</dbReference>
<dbReference type="EMBL" id="BAABDM010000011">
    <property type="protein sequence ID" value="GAA4105165.1"/>
    <property type="molecule type" value="Genomic_DNA"/>
</dbReference>
<organism evidence="3 4">
    <name type="scientific">Zhongshania borealis</name>
    <dbReference type="NCBI Taxonomy" id="889488"/>
    <lineage>
        <taxon>Bacteria</taxon>
        <taxon>Pseudomonadati</taxon>
        <taxon>Pseudomonadota</taxon>
        <taxon>Gammaproteobacteria</taxon>
        <taxon>Cellvibrionales</taxon>
        <taxon>Spongiibacteraceae</taxon>
        <taxon>Zhongshania</taxon>
    </lineage>
</organism>
<protein>
    <recommendedName>
        <fullName evidence="2">Glycosyl transferase family 1 domain-containing protein</fullName>
    </recommendedName>
</protein>
<dbReference type="Gene3D" id="3.40.50.2000">
    <property type="entry name" value="Glycogen Phosphorylase B"/>
    <property type="match status" value="2"/>
</dbReference>
<keyword evidence="1" id="KW-0808">Transferase</keyword>
<dbReference type="Pfam" id="PF00534">
    <property type="entry name" value="Glycos_transf_1"/>
    <property type="match status" value="1"/>
</dbReference>
<dbReference type="CDD" id="cd03809">
    <property type="entry name" value="GT4_MtfB-like"/>
    <property type="match status" value="1"/>
</dbReference>
<dbReference type="PANTHER" id="PTHR46401">
    <property type="entry name" value="GLYCOSYLTRANSFERASE WBBK-RELATED"/>
    <property type="match status" value="1"/>
</dbReference>
<name>A0ABP7X5D5_9GAMM</name>
<evidence type="ECO:0000313" key="4">
    <source>
        <dbReference type="Proteomes" id="UP001500392"/>
    </source>
</evidence>
<dbReference type="PANTHER" id="PTHR46401:SF2">
    <property type="entry name" value="GLYCOSYLTRANSFERASE WBBK-RELATED"/>
    <property type="match status" value="1"/>
</dbReference>
<dbReference type="Proteomes" id="UP001500392">
    <property type="component" value="Unassembled WGS sequence"/>
</dbReference>
<evidence type="ECO:0000313" key="3">
    <source>
        <dbReference type="EMBL" id="GAA4105165.1"/>
    </source>
</evidence>
<sequence length="413" mass="46652">MYAGALMKINYDFSNMGRTLITGGGVNGITRVIDELSLAMWRESLQDSCIDLVFSSDFYPQARRTIEKYYLFKGGGVELNRDSALNEFIYYLFVNFKMPFHKGKKLGSILSYSDSVSPVDISLSPFLPVSKKRRDTSKLVFNVIHDIISETSPKYFTEDHVLSMRDVYRDIIRNTDYFFAVSSYTKFQLCEYFNIHESRVFVTPLAISSSFYDVGDSMHYNDIRRKYGIGIGQKYILCIATIEPRKNIDTLLKSYISLESELARNGIKLVVCGSYGWEYSSTLELLRSSKILQENAIFTGYVLDEDIVAIYSGAMVFCYVPFEEGFGLPPLEAMAAGTAVICSKTSSLPEVVGDAAVLVDPLSVDDVSSAILSLVNDDDYRSSLVLRGLVQSRKFSWQATAREMFDVFRNKIE</sequence>
<dbReference type="SUPFAM" id="SSF53756">
    <property type="entry name" value="UDP-Glycosyltransferase/glycogen phosphorylase"/>
    <property type="match status" value="1"/>
</dbReference>
<proteinExistence type="predicted"/>
<gene>
    <name evidence="3" type="ORF">GCM10022414_34470</name>
</gene>
<comment type="caution">
    <text evidence="3">The sequence shown here is derived from an EMBL/GenBank/DDBJ whole genome shotgun (WGS) entry which is preliminary data.</text>
</comment>
<feature type="domain" description="Glycosyl transferase family 1" evidence="2">
    <location>
        <begin position="222"/>
        <end position="384"/>
    </location>
</feature>
<evidence type="ECO:0000256" key="1">
    <source>
        <dbReference type="ARBA" id="ARBA00022679"/>
    </source>
</evidence>
<keyword evidence="4" id="KW-1185">Reference proteome</keyword>
<accession>A0ABP7X5D5</accession>